<dbReference type="SUPFAM" id="SSF52540">
    <property type="entry name" value="P-loop containing nucleoside triphosphate hydrolases"/>
    <property type="match status" value="2"/>
</dbReference>
<evidence type="ECO:0000313" key="11">
    <source>
        <dbReference type="EMBL" id="WAC14054.1"/>
    </source>
</evidence>
<keyword evidence="9" id="KW-0472">Membrane</keyword>
<evidence type="ECO:0000256" key="6">
    <source>
        <dbReference type="ARBA" id="ARBA00022741"/>
    </source>
</evidence>
<dbReference type="InterPro" id="IPR050107">
    <property type="entry name" value="ABC_carbohydrate_import_ATPase"/>
</dbReference>
<protein>
    <submittedName>
        <fullName evidence="11">Sugar ABC transporter ATP-binding protein</fullName>
    </submittedName>
</protein>
<dbReference type="FunFam" id="3.40.50.300:FF:000127">
    <property type="entry name" value="Ribose import ATP-binding protein RbsA"/>
    <property type="match status" value="1"/>
</dbReference>
<dbReference type="PANTHER" id="PTHR43790:SF9">
    <property type="entry name" value="GALACTOFURANOSE TRANSPORTER ATP-BINDING PROTEIN YTFR"/>
    <property type="match status" value="1"/>
</dbReference>
<feature type="domain" description="ABC transporter" evidence="10">
    <location>
        <begin position="250"/>
        <end position="489"/>
    </location>
</feature>
<organism evidence="11 12">
    <name type="scientific">Dyadobacter pollutisoli</name>
    <dbReference type="NCBI Taxonomy" id="2910158"/>
    <lineage>
        <taxon>Bacteria</taxon>
        <taxon>Pseudomonadati</taxon>
        <taxon>Bacteroidota</taxon>
        <taxon>Cytophagia</taxon>
        <taxon>Cytophagales</taxon>
        <taxon>Spirosomataceae</taxon>
        <taxon>Dyadobacter</taxon>
    </lineage>
</organism>
<evidence type="ECO:0000256" key="2">
    <source>
        <dbReference type="ARBA" id="ARBA00022448"/>
    </source>
</evidence>
<keyword evidence="12" id="KW-1185">Reference proteome</keyword>
<dbReference type="Gene3D" id="3.40.50.300">
    <property type="entry name" value="P-loop containing nucleotide triphosphate hydrolases"/>
    <property type="match status" value="2"/>
</dbReference>
<evidence type="ECO:0000259" key="10">
    <source>
        <dbReference type="PROSITE" id="PS50893"/>
    </source>
</evidence>
<evidence type="ECO:0000256" key="7">
    <source>
        <dbReference type="ARBA" id="ARBA00022840"/>
    </source>
</evidence>
<gene>
    <name evidence="11" type="ORF">ON006_08845</name>
</gene>
<keyword evidence="6" id="KW-0547">Nucleotide-binding</keyword>
<dbReference type="KEGG" id="dpf:ON006_08845"/>
<keyword evidence="2" id="KW-0813">Transport</keyword>
<dbReference type="PANTHER" id="PTHR43790">
    <property type="entry name" value="CARBOHYDRATE TRANSPORT ATP-BINDING PROTEIN MG119-RELATED"/>
    <property type="match status" value="1"/>
</dbReference>
<dbReference type="Pfam" id="PF00005">
    <property type="entry name" value="ABC_tran"/>
    <property type="match status" value="2"/>
</dbReference>
<keyword evidence="8" id="KW-1278">Translocase</keyword>
<dbReference type="RefSeq" id="WP_244818838.1">
    <property type="nucleotide sequence ID" value="NZ_CP112998.1"/>
</dbReference>
<keyword evidence="5" id="KW-0677">Repeat</keyword>
<name>A0A9E8SN90_9BACT</name>
<sequence length="491" mass="53031">MSHLQLVGISKFFPGVKALDGISFELLPGEVHALCGENGAGKSTLMNILTGNLKPDAGDLILNGNVISIHGPAQASEKGIAIVYQQLSLIDTLSVAENIFANTQPVNSWGFIQYGKLFEKTKILLESLQISYIAPEKLVGELSPAEKQMVEIAKALSKDPEILILDEPTASITDRETKTLFGIIRQLKAAGKSVIYISHRMEEIFAISDRVSVLKDGRYQGTGETNETTPAALIRLMVGRDILNKRSKSAATKNVLLELKNLSGHGFSDISLKVHAGEIVGLAGLVGAGRTEIAQTIFGYRSRISGDILIENQDINAQHPADAIAAGLGYVPEERKSQGVFLNKTLTDNILAANLEAASDPNWYNAEKASWIATEYMDKLHIASPDADQLVMNLSGGNQQKTVLAKWLLNNPKVLIVDEPTHGIDVGAKAEIYQLLRQLTKEGRGILLISSELPEMLTLADRILVIRAGKLAGEVGAEETTEEEILSLVTG</sequence>
<dbReference type="GO" id="GO:0005886">
    <property type="term" value="C:plasma membrane"/>
    <property type="evidence" value="ECO:0007669"/>
    <property type="project" value="UniProtKB-SubCell"/>
</dbReference>
<keyword evidence="7 11" id="KW-0067">ATP-binding</keyword>
<dbReference type="PROSITE" id="PS50893">
    <property type="entry name" value="ABC_TRANSPORTER_2"/>
    <property type="match status" value="2"/>
</dbReference>
<dbReference type="GO" id="GO:0005524">
    <property type="term" value="F:ATP binding"/>
    <property type="evidence" value="ECO:0007669"/>
    <property type="project" value="UniProtKB-KW"/>
</dbReference>
<feature type="domain" description="ABC transporter" evidence="10">
    <location>
        <begin position="4"/>
        <end position="241"/>
    </location>
</feature>
<dbReference type="CDD" id="cd03216">
    <property type="entry name" value="ABC_Carb_Monos_I"/>
    <property type="match status" value="1"/>
</dbReference>
<dbReference type="InterPro" id="IPR003439">
    <property type="entry name" value="ABC_transporter-like_ATP-bd"/>
</dbReference>
<evidence type="ECO:0000313" key="12">
    <source>
        <dbReference type="Proteomes" id="UP001164653"/>
    </source>
</evidence>
<dbReference type="GO" id="GO:0016887">
    <property type="term" value="F:ATP hydrolysis activity"/>
    <property type="evidence" value="ECO:0007669"/>
    <property type="project" value="InterPro"/>
</dbReference>
<reference evidence="11" key="1">
    <citation type="submission" date="2022-11" db="EMBL/GenBank/DDBJ databases">
        <title>Dyadobacter pollutisoli sp. nov., isolated from plastic dumped soil.</title>
        <authorList>
            <person name="Kim J.M."/>
            <person name="Kim K.R."/>
            <person name="Lee J.K."/>
            <person name="Hao L."/>
            <person name="Jeon C.O."/>
        </authorList>
    </citation>
    <scope>NUCLEOTIDE SEQUENCE</scope>
    <source>
        <strain evidence="11">U1</strain>
    </source>
</reference>
<keyword evidence="4" id="KW-0762">Sugar transport</keyword>
<proteinExistence type="predicted"/>
<dbReference type="SMART" id="SM00382">
    <property type="entry name" value="AAA"/>
    <property type="match status" value="2"/>
</dbReference>
<evidence type="ECO:0000256" key="5">
    <source>
        <dbReference type="ARBA" id="ARBA00022737"/>
    </source>
</evidence>
<dbReference type="InterPro" id="IPR027417">
    <property type="entry name" value="P-loop_NTPase"/>
</dbReference>
<dbReference type="AlphaFoldDB" id="A0A9E8SN90"/>
<evidence type="ECO:0000256" key="1">
    <source>
        <dbReference type="ARBA" id="ARBA00004202"/>
    </source>
</evidence>
<dbReference type="InterPro" id="IPR003593">
    <property type="entry name" value="AAA+_ATPase"/>
</dbReference>
<dbReference type="Proteomes" id="UP001164653">
    <property type="component" value="Chromosome"/>
</dbReference>
<evidence type="ECO:0000256" key="8">
    <source>
        <dbReference type="ARBA" id="ARBA00022967"/>
    </source>
</evidence>
<accession>A0A9E8SN90</accession>
<evidence type="ECO:0000256" key="4">
    <source>
        <dbReference type="ARBA" id="ARBA00022597"/>
    </source>
</evidence>
<evidence type="ECO:0000256" key="3">
    <source>
        <dbReference type="ARBA" id="ARBA00022475"/>
    </source>
</evidence>
<keyword evidence="3" id="KW-1003">Cell membrane</keyword>
<dbReference type="EMBL" id="CP112998">
    <property type="protein sequence ID" value="WAC14054.1"/>
    <property type="molecule type" value="Genomic_DNA"/>
</dbReference>
<evidence type="ECO:0000256" key="9">
    <source>
        <dbReference type="ARBA" id="ARBA00023136"/>
    </source>
</evidence>
<dbReference type="CDD" id="cd03215">
    <property type="entry name" value="ABC_Carb_Monos_II"/>
    <property type="match status" value="1"/>
</dbReference>
<comment type="subcellular location">
    <subcellularLocation>
        <location evidence="1">Cell membrane</location>
        <topology evidence="1">Peripheral membrane protein</topology>
    </subcellularLocation>
</comment>